<dbReference type="AlphaFoldDB" id="A0A0K3CB99"/>
<dbReference type="Proteomes" id="UP000239560">
    <property type="component" value="Unassembled WGS sequence"/>
</dbReference>
<accession>A0A0K3CB99</accession>
<keyword evidence="3" id="KW-0378">Hydrolase</keyword>
<name>A0A0K3CB99_RHOTO</name>
<reference evidence="2 4" key="1">
    <citation type="submission" date="2015-07" db="EMBL/GenBank/DDBJ databases">
        <authorList>
            <person name="Cajimat M.N.B."/>
            <person name="Milazzo M.L."/>
            <person name="Fulhorst C.F."/>
        </authorList>
    </citation>
    <scope>NUCLEOTIDE SEQUENCE [LARGE SCALE GENOMIC DNA]</scope>
    <source>
        <strain evidence="2">Single colony</strain>
    </source>
</reference>
<dbReference type="InterPro" id="IPR027417">
    <property type="entry name" value="P-loop_NTPase"/>
</dbReference>
<evidence type="ECO:0000256" key="1">
    <source>
        <dbReference type="SAM" id="MobiDB-lite"/>
    </source>
</evidence>
<dbReference type="STRING" id="5286.A0A0K3CB99"/>
<dbReference type="Proteomes" id="UP000199069">
    <property type="component" value="Unassembled WGS sequence"/>
</dbReference>
<sequence>MAEQGAAAPHRQEMIVLAGVVGSGKSTLSQRWEQLMKRWVRVNQDDLGDRRTCENMVRTRLREGYSVLVDRQNFDAGQRRTWVEIASEFPEVEVGCMVMGTSKDDCRERLLVRRDHPTIDNPDLAVQLLDKFSSLWQEPTLDEGFDRLITLPPLPLPAEIDAVLIHNLDLENRTDDLTDSWMTGLGGRHRAGCTGSKVDIRKVCSISNQLVADTGTTEQGEEQATQREGEAGKGTGRVQLLTAQGKRHSARDRLDTAISSRSRVGTEGTQVVADKGMHHEADTDSKAQHTSGEKGSN</sequence>
<evidence type="ECO:0000313" key="3">
    <source>
        <dbReference type="EMBL" id="PRQ77619.1"/>
    </source>
</evidence>
<keyword evidence="4" id="KW-1185">Reference proteome</keyword>
<dbReference type="GO" id="GO:0006281">
    <property type="term" value="P:DNA repair"/>
    <property type="evidence" value="ECO:0007669"/>
    <property type="project" value="TreeGrafter"/>
</dbReference>
<dbReference type="Pfam" id="PF13671">
    <property type="entry name" value="AAA_33"/>
    <property type="match status" value="1"/>
</dbReference>
<dbReference type="SUPFAM" id="SSF52540">
    <property type="entry name" value="P-loop containing nucleoside triphosphate hydrolases"/>
    <property type="match status" value="1"/>
</dbReference>
<reference evidence="3 5" key="2">
    <citation type="journal article" date="2018" name="Elife">
        <title>Functional genomics of lipid metabolism in the oleaginous yeast Rhodosporidium toruloides.</title>
        <authorList>
            <person name="Coradetti S.T."/>
            <person name="Pinel D."/>
            <person name="Geiselman G."/>
            <person name="Ito M."/>
            <person name="Mondo S."/>
            <person name="Reilly M.C."/>
            <person name="Cheng Y.F."/>
            <person name="Bauer S."/>
            <person name="Grigoriev I."/>
            <person name="Gladden J.M."/>
            <person name="Simmons B.A."/>
            <person name="Brem R."/>
            <person name="Arkin A.P."/>
            <person name="Skerker J.M."/>
        </authorList>
    </citation>
    <scope>NUCLEOTIDE SEQUENCE [LARGE SCALE GENOMIC DNA]</scope>
    <source>
        <strain evidence="3 5">NBRC 0880</strain>
    </source>
</reference>
<dbReference type="PANTHER" id="PTHR12083:SF9">
    <property type="entry name" value="BIFUNCTIONAL POLYNUCLEOTIDE PHOSPHATASE_KINASE"/>
    <property type="match status" value="1"/>
</dbReference>
<dbReference type="OrthoDB" id="3512845at2759"/>
<feature type="compositionally biased region" description="Polar residues" evidence="1">
    <location>
        <begin position="288"/>
        <end position="297"/>
    </location>
</feature>
<dbReference type="PANTHER" id="PTHR12083">
    <property type="entry name" value="BIFUNCTIONAL POLYNUCLEOTIDE PHOSPHATASE/KINASE"/>
    <property type="match status" value="1"/>
</dbReference>
<organism evidence="2 4">
    <name type="scientific">Rhodotorula toruloides</name>
    <name type="common">Yeast</name>
    <name type="synonym">Rhodosporidium toruloides</name>
    <dbReference type="NCBI Taxonomy" id="5286"/>
    <lineage>
        <taxon>Eukaryota</taxon>
        <taxon>Fungi</taxon>
        <taxon>Dikarya</taxon>
        <taxon>Basidiomycota</taxon>
        <taxon>Pucciniomycotina</taxon>
        <taxon>Microbotryomycetes</taxon>
        <taxon>Sporidiobolales</taxon>
        <taxon>Sporidiobolaceae</taxon>
        <taxon>Rhodotorula</taxon>
    </lineage>
</organism>
<feature type="compositionally biased region" description="Polar residues" evidence="1">
    <location>
        <begin position="257"/>
        <end position="269"/>
    </location>
</feature>
<dbReference type="GO" id="GO:0046403">
    <property type="term" value="F:polynucleotide 3'-phosphatase activity"/>
    <property type="evidence" value="ECO:0007669"/>
    <property type="project" value="TreeGrafter"/>
</dbReference>
<evidence type="ECO:0000313" key="5">
    <source>
        <dbReference type="Proteomes" id="UP000239560"/>
    </source>
</evidence>
<dbReference type="GO" id="GO:0046404">
    <property type="term" value="F:ATP-dependent polydeoxyribonucleotide 5'-hydroxyl-kinase activity"/>
    <property type="evidence" value="ECO:0007669"/>
    <property type="project" value="TreeGrafter"/>
</dbReference>
<dbReference type="EMBL" id="CWKI01000001">
    <property type="protein sequence ID" value="CTR04421.1"/>
    <property type="molecule type" value="Genomic_DNA"/>
</dbReference>
<evidence type="ECO:0000313" key="2">
    <source>
        <dbReference type="EMBL" id="CTR04421.1"/>
    </source>
</evidence>
<feature type="compositionally biased region" description="Basic and acidic residues" evidence="1">
    <location>
        <begin position="275"/>
        <end position="287"/>
    </location>
</feature>
<proteinExistence type="predicted"/>
<feature type="region of interest" description="Disordered" evidence="1">
    <location>
        <begin position="214"/>
        <end position="297"/>
    </location>
</feature>
<gene>
    <name evidence="2" type="primary">FGENESH: predicted gene_1.282</name>
    <name evidence="3" type="ORF">AAT19DRAFT_8687</name>
    <name evidence="2" type="ORF">BN2166_0002820</name>
</gene>
<protein>
    <submittedName>
        <fullName evidence="3">P-loop containing nucleoside triphosphate hydrolase protein</fullName>
    </submittedName>
</protein>
<dbReference type="EMBL" id="LCTV02000001">
    <property type="protein sequence ID" value="PRQ77619.1"/>
    <property type="molecule type" value="Genomic_DNA"/>
</dbReference>
<dbReference type="GO" id="GO:0003690">
    <property type="term" value="F:double-stranded DNA binding"/>
    <property type="evidence" value="ECO:0007669"/>
    <property type="project" value="TreeGrafter"/>
</dbReference>
<dbReference type="Gene3D" id="3.40.50.300">
    <property type="entry name" value="P-loop containing nucleotide triphosphate hydrolases"/>
    <property type="match status" value="1"/>
</dbReference>
<evidence type="ECO:0000313" key="4">
    <source>
        <dbReference type="Proteomes" id="UP000199069"/>
    </source>
</evidence>